<dbReference type="GO" id="GO:0032991">
    <property type="term" value="C:protein-containing complex"/>
    <property type="evidence" value="ECO:0007669"/>
    <property type="project" value="UniProtKB-ARBA"/>
</dbReference>
<dbReference type="GO" id="GO:0010557">
    <property type="term" value="P:positive regulation of macromolecule biosynthetic process"/>
    <property type="evidence" value="ECO:0007669"/>
    <property type="project" value="UniProtKB-ARBA"/>
</dbReference>
<feature type="compositionally biased region" description="Basic and acidic residues" evidence="13">
    <location>
        <begin position="3915"/>
        <end position="3943"/>
    </location>
</feature>
<dbReference type="FunFam" id="1.20.120.850:FF:000012">
    <property type="entry name" value="protein PHOTOPERIOD-INDEPENDENT EARLY FLOWERING 1 isoform X3"/>
    <property type="match status" value="1"/>
</dbReference>
<feature type="compositionally biased region" description="Basic and acidic residues" evidence="13">
    <location>
        <begin position="3232"/>
        <end position="3241"/>
    </location>
</feature>
<feature type="compositionally biased region" description="Low complexity" evidence="13">
    <location>
        <begin position="2152"/>
        <end position="2168"/>
    </location>
</feature>
<gene>
    <name evidence="17" type="ORF">ACEWY4_025780</name>
</gene>
<keyword evidence="8" id="KW-0156">Chromatin regulator</keyword>
<feature type="compositionally biased region" description="Low complexity" evidence="13">
    <location>
        <begin position="3648"/>
        <end position="3670"/>
    </location>
</feature>
<dbReference type="Pfam" id="PF00176">
    <property type="entry name" value="SNF2-rel_dom"/>
    <property type="match status" value="1"/>
</dbReference>
<feature type="compositionally biased region" description="Basic and acidic residues" evidence="13">
    <location>
        <begin position="3687"/>
        <end position="3702"/>
    </location>
</feature>
<keyword evidence="5" id="KW-0378">Hydrolase</keyword>
<feature type="compositionally biased region" description="Polar residues" evidence="13">
    <location>
        <begin position="884"/>
        <end position="893"/>
    </location>
</feature>
<feature type="region of interest" description="Disordered" evidence="13">
    <location>
        <begin position="1219"/>
        <end position="1362"/>
    </location>
</feature>
<dbReference type="GO" id="GO:0005524">
    <property type="term" value="F:ATP binding"/>
    <property type="evidence" value="ECO:0007669"/>
    <property type="project" value="UniProtKB-KW"/>
</dbReference>
<dbReference type="FunFam" id="3.40.50.10810:FF:000005">
    <property type="entry name" value="Photoperiod-independent early flowering 1"/>
    <property type="match status" value="1"/>
</dbReference>
<feature type="compositionally biased region" description="Low complexity" evidence="13">
    <location>
        <begin position="3946"/>
        <end position="3981"/>
    </location>
</feature>
<feature type="region of interest" description="Disordered" evidence="13">
    <location>
        <begin position="2652"/>
        <end position="2676"/>
    </location>
</feature>
<feature type="compositionally biased region" description="Polar residues" evidence="13">
    <location>
        <begin position="1043"/>
        <end position="1052"/>
    </location>
</feature>
<feature type="compositionally biased region" description="Polar residues" evidence="13">
    <location>
        <begin position="1018"/>
        <end position="1028"/>
    </location>
</feature>
<dbReference type="Pfam" id="PF00271">
    <property type="entry name" value="Helicase_C"/>
    <property type="match status" value="1"/>
</dbReference>
<dbReference type="SMART" id="SM00490">
    <property type="entry name" value="HELICc"/>
    <property type="match status" value="1"/>
</dbReference>
<evidence type="ECO:0000256" key="11">
    <source>
        <dbReference type="ARBA" id="ARBA00023163"/>
    </source>
</evidence>
<feature type="compositionally biased region" description="Acidic residues" evidence="13">
    <location>
        <begin position="1316"/>
        <end position="1345"/>
    </location>
</feature>
<feature type="compositionally biased region" description="Basic and acidic residues" evidence="13">
    <location>
        <begin position="2964"/>
        <end position="2977"/>
    </location>
</feature>
<evidence type="ECO:0000256" key="6">
    <source>
        <dbReference type="ARBA" id="ARBA00022806"/>
    </source>
</evidence>
<evidence type="ECO:0000259" key="16">
    <source>
        <dbReference type="PROSITE" id="PS51204"/>
    </source>
</evidence>
<dbReference type="InterPro" id="IPR014012">
    <property type="entry name" value="HSA_dom"/>
</dbReference>
<feature type="compositionally biased region" description="Pro residues" evidence="13">
    <location>
        <begin position="2132"/>
        <end position="2151"/>
    </location>
</feature>
<keyword evidence="6" id="KW-0347">Helicase</keyword>
<feature type="compositionally biased region" description="Polar residues" evidence="13">
    <location>
        <begin position="2978"/>
        <end position="2989"/>
    </location>
</feature>
<feature type="compositionally biased region" description="Polar residues" evidence="13">
    <location>
        <begin position="3846"/>
        <end position="3856"/>
    </location>
</feature>
<feature type="compositionally biased region" description="Polar residues" evidence="13">
    <location>
        <begin position="3065"/>
        <end position="3075"/>
    </location>
</feature>
<accession>A0ABD1ISX4</accession>
<proteinExistence type="inferred from homology"/>
<dbReference type="Pfam" id="PF07529">
    <property type="entry name" value="HSA"/>
    <property type="match status" value="1"/>
</dbReference>
<dbReference type="PROSITE" id="PS51192">
    <property type="entry name" value="HELICASE_ATP_BIND_1"/>
    <property type="match status" value="1"/>
</dbReference>
<evidence type="ECO:0000256" key="10">
    <source>
        <dbReference type="ARBA" id="ARBA00023125"/>
    </source>
</evidence>
<feature type="compositionally biased region" description="Acidic residues" evidence="13">
    <location>
        <begin position="1240"/>
        <end position="1270"/>
    </location>
</feature>
<feature type="compositionally biased region" description="Basic and acidic residues" evidence="13">
    <location>
        <begin position="3472"/>
        <end position="3484"/>
    </location>
</feature>
<feature type="compositionally biased region" description="Acidic residues" evidence="13">
    <location>
        <begin position="1426"/>
        <end position="1449"/>
    </location>
</feature>
<feature type="compositionally biased region" description="Low complexity" evidence="13">
    <location>
        <begin position="3334"/>
        <end position="3346"/>
    </location>
</feature>
<dbReference type="PROSITE" id="PS51194">
    <property type="entry name" value="HELICASE_CTER"/>
    <property type="match status" value="1"/>
</dbReference>
<dbReference type="InterPro" id="IPR049730">
    <property type="entry name" value="SNF2/RAD54-like_C"/>
</dbReference>
<dbReference type="PROSITE" id="PS51204">
    <property type="entry name" value="HSA"/>
    <property type="match status" value="1"/>
</dbReference>
<dbReference type="InterPro" id="IPR038718">
    <property type="entry name" value="SNF2-like_sf"/>
</dbReference>
<feature type="compositionally biased region" description="Low complexity" evidence="13">
    <location>
        <begin position="148"/>
        <end position="160"/>
    </location>
</feature>
<dbReference type="PANTHER" id="PTHR45685">
    <property type="entry name" value="HELICASE SRCAP-RELATED"/>
    <property type="match status" value="1"/>
</dbReference>
<feature type="compositionally biased region" description="Polar residues" evidence="13">
    <location>
        <begin position="226"/>
        <end position="237"/>
    </location>
</feature>
<evidence type="ECO:0000256" key="8">
    <source>
        <dbReference type="ARBA" id="ARBA00022853"/>
    </source>
</evidence>
<feature type="region of interest" description="Disordered" evidence="13">
    <location>
        <begin position="995"/>
        <end position="1061"/>
    </location>
</feature>
<keyword evidence="18" id="KW-1185">Reference proteome</keyword>
<evidence type="ECO:0000256" key="4">
    <source>
        <dbReference type="ARBA" id="ARBA00022741"/>
    </source>
</evidence>
<dbReference type="FunFam" id="3.40.50.300:FF:000529">
    <property type="entry name" value="helicase SRCAP isoform X1"/>
    <property type="match status" value="1"/>
</dbReference>
<feature type="compositionally biased region" description="Low complexity" evidence="13">
    <location>
        <begin position="1415"/>
        <end position="1425"/>
    </location>
</feature>
<keyword evidence="9" id="KW-0805">Transcription regulation</keyword>
<dbReference type="GO" id="GO:0004386">
    <property type="term" value="F:helicase activity"/>
    <property type="evidence" value="ECO:0007669"/>
    <property type="project" value="UniProtKB-KW"/>
</dbReference>
<keyword evidence="10" id="KW-0238">DNA-binding</keyword>
<dbReference type="GO" id="GO:0016787">
    <property type="term" value="F:hydrolase activity"/>
    <property type="evidence" value="ECO:0007669"/>
    <property type="project" value="UniProtKB-KW"/>
</dbReference>
<dbReference type="GO" id="GO:0006338">
    <property type="term" value="P:chromatin remodeling"/>
    <property type="evidence" value="ECO:0007669"/>
    <property type="project" value="UniProtKB-ARBA"/>
</dbReference>
<feature type="compositionally biased region" description="Polar residues" evidence="13">
    <location>
        <begin position="3766"/>
        <end position="3796"/>
    </location>
</feature>
<dbReference type="GO" id="GO:0140096">
    <property type="term" value="F:catalytic activity, acting on a protein"/>
    <property type="evidence" value="ECO:0007669"/>
    <property type="project" value="UniProtKB-ARBA"/>
</dbReference>
<dbReference type="SMART" id="SM00487">
    <property type="entry name" value="DEXDc"/>
    <property type="match status" value="1"/>
</dbReference>
<evidence type="ECO:0000256" key="13">
    <source>
        <dbReference type="SAM" id="MobiDB-lite"/>
    </source>
</evidence>
<feature type="compositionally biased region" description="Low complexity" evidence="13">
    <location>
        <begin position="4044"/>
        <end position="4058"/>
    </location>
</feature>
<evidence type="ECO:0008006" key="19">
    <source>
        <dbReference type="Google" id="ProtNLM"/>
    </source>
</evidence>
<keyword evidence="11" id="KW-0804">Transcription</keyword>
<keyword evidence="12" id="KW-0539">Nucleus</keyword>
<feature type="compositionally biased region" description="Polar residues" evidence="13">
    <location>
        <begin position="3416"/>
        <end position="3462"/>
    </location>
</feature>
<dbReference type="GO" id="GO:0005654">
    <property type="term" value="C:nucleoplasm"/>
    <property type="evidence" value="ECO:0007669"/>
    <property type="project" value="UniProtKB-ARBA"/>
</dbReference>
<feature type="compositionally biased region" description="Low complexity" evidence="13">
    <location>
        <begin position="3380"/>
        <end position="3408"/>
    </location>
</feature>
<feature type="compositionally biased region" description="Polar residues" evidence="13">
    <location>
        <begin position="2929"/>
        <end position="2944"/>
    </location>
</feature>
<evidence type="ECO:0000256" key="9">
    <source>
        <dbReference type="ARBA" id="ARBA00023015"/>
    </source>
</evidence>
<feature type="compositionally biased region" description="Polar residues" evidence="13">
    <location>
        <begin position="3347"/>
        <end position="3367"/>
    </location>
</feature>
<dbReference type="Gene3D" id="3.40.50.300">
    <property type="entry name" value="P-loop containing nucleotide triphosphate hydrolases"/>
    <property type="match status" value="1"/>
</dbReference>
<comment type="subcellular location">
    <subcellularLocation>
        <location evidence="1">Nucleus</location>
    </subcellularLocation>
</comment>
<feature type="compositionally biased region" description="Basic and acidic residues" evidence="13">
    <location>
        <begin position="3054"/>
        <end position="3064"/>
    </location>
</feature>
<feature type="compositionally biased region" description="Low complexity" evidence="13">
    <location>
        <begin position="73"/>
        <end position="91"/>
    </location>
</feature>
<evidence type="ECO:0000256" key="5">
    <source>
        <dbReference type="ARBA" id="ARBA00022801"/>
    </source>
</evidence>
<dbReference type="InterPro" id="IPR001650">
    <property type="entry name" value="Helicase_C-like"/>
</dbReference>
<dbReference type="InterPro" id="IPR017956">
    <property type="entry name" value="AT_hook_DNA-bd_motif"/>
</dbReference>
<name>A0ABD1ISX4_9TELE</name>
<comment type="similarity">
    <text evidence="2">Belongs to the SNF2/RAD54 helicase family. SWR1 subfamily.</text>
</comment>
<reference evidence="17 18" key="1">
    <citation type="submission" date="2024-09" db="EMBL/GenBank/DDBJ databases">
        <title>A chromosome-level genome assembly of Gray's grenadier anchovy, Coilia grayii.</title>
        <authorList>
            <person name="Fu Z."/>
        </authorList>
    </citation>
    <scope>NUCLEOTIDE SEQUENCE [LARGE SCALE GENOMIC DNA]</scope>
    <source>
        <strain evidence="17">G4</strain>
        <tissue evidence="17">Muscle</tissue>
    </source>
</reference>
<feature type="compositionally biased region" description="Pro residues" evidence="13">
    <location>
        <begin position="3266"/>
        <end position="3282"/>
    </location>
</feature>
<dbReference type="GO" id="GO:0003677">
    <property type="term" value="F:DNA binding"/>
    <property type="evidence" value="ECO:0007669"/>
    <property type="project" value="UniProtKB-KW"/>
</dbReference>
<feature type="region of interest" description="Disordered" evidence="13">
    <location>
        <begin position="66"/>
        <end position="354"/>
    </location>
</feature>
<feature type="compositionally biased region" description="Low complexity" evidence="13">
    <location>
        <begin position="2886"/>
        <end position="2909"/>
    </location>
</feature>
<feature type="region of interest" description="Disordered" evidence="13">
    <location>
        <begin position="1376"/>
        <end position="1449"/>
    </location>
</feature>
<feature type="compositionally biased region" description="Basic and acidic residues" evidence="13">
    <location>
        <begin position="3731"/>
        <end position="3751"/>
    </location>
</feature>
<dbReference type="PANTHER" id="PTHR45685:SF1">
    <property type="entry name" value="HELICASE SRCAP"/>
    <property type="match status" value="1"/>
</dbReference>
<feature type="domain" description="HSA" evidence="16">
    <location>
        <begin position="1089"/>
        <end position="1161"/>
    </location>
</feature>
<evidence type="ECO:0000313" key="17">
    <source>
        <dbReference type="EMBL" id="KAL2078095.1"/>
    </source>
</evidence>
<feature type="compositionally biased region" description="Polar residues" evidence="13">
    <location>
        <begin position="2210"/>
        <end position="2225"/>
    </location>
</feature>
<evidence type="ECO:0000259" key="14">
    <source>
        <dbReference type="PROSITE" id="PS51192"/>
    </source>
</evidence>
<feature type="compositionally biased region" description="Basic and acidic residues" evidence="13">
    <location>
        <begin position="1347"/>
        <end position="1362"/>
    </location>
</feature>
<evidence type="ECO:0000313" key="18">
    <source>
        <dbReference type="Proteomes" id="UP001591681"/>
    </source>
</evidence>
<protein>
    <recommendedName>
        <fullName evidence="19">Helicase SRCAP</fullName>
    </recommendedName>
</protein>
<feature type="compositionally biased region" description="Polar residues" evidence="13">
    <location>
        <begin position="250"/>
        <end position="259"/>
    </location>
</feature>
<evidence type="ECO:0000256" key="1">
    <source>
        <dbReference type="ARBA" id="ARBA00004123"/>
    </source>
</evidence>
<feature type="compositionally biased region" description="Polar residues" evidence="13">
    <location>
        <begin position="4059"/>
        <end position="4073"/>
    </location>
</feature>
<feature type="compositionally biased region" description="Acidic residues" evidence="13">
    <location>
        <begin position="1392"/>
        <end position="1414"/>
    </location>
</feature>
<feature type="compositionally biased region" description="Polar residues" evidence="13">
    <location>
        <begin position="2806"/>
        <end position="2815"/>
    </location>
</feature>
<dbReference type="InterPro" id="IPR014001">
    <property type="entry name" value="Helicase_ATP-bd"/>
</dbReference>
<feature type="region of interest" description="Disordered" evidence="13">
    <location>
        <begin position="2592"/>
        <end position="2617"/>
    </location>
</feature>
<dbReference type="InterPro" id="IPR050520">
    <property type="entry name" value="INO80/SWR1_helicase"/>
</dbReference>
<organism evidence="17 18">
    <name type="scientific">Coilia grayii</name>
    <name type="common">Gray's grenadier anchovy</name>
    <dbReference type="NCBI Taxonomy" id="363190"/>
    <lineage>
        <taxon>Eukaryota</taxon>
        <taxon>Metazoa</taxon>
        <taxon>Chordata</taxon>
        <taxon>Craniata</taxon>
        <taxon>Vertebrata</taxon>
        <taxon>Euteleostomi</taxon>
        <taxon>Actinopterygii</taxon>
        <taxon>Neopterygii</taxon>
        <taxon>Teleostei</taxon>
        <taxon>Clupei</taxon>
        <taxon>Clupeiformes</taxon>
        <taxon>Clupeoidei</taxon>
        <taxon>Engraulidae</taxon>
        <taxon>Coilinae</taxon>
        <taxon>Coilia</taxon>
    </lineage>
</organism>
<feature type="domain" description="Helicase ATP-binding" evidence="14">
    <location>
        <begin position="1520"/>
        <end position="1685"/>
    </location>
</feature>
<feature type="compositionally biased region" description="Polar residues" evidence="13">
    <location>
        <begin position="342"/>
        <end position="353"/>
    </location>
</feature>
<feature type="compositionally biased region" description="Polar residues" evidence="13">
    <location>
        <begin position="3176"/>
        <end position="3193"/>
    </location>
</feature>
<keyword evidence="3" id="KW-0597">Phosphoprotein</keyword>
<dbReference type="EMBL" id="JBHFQA010000023">
    <property type="protein sequence ID" value="KAL2078095.1"/>
    <property type="molecule type" value="Genomic_DNA"/>
</dbReference>
<evidence type="ECO:0000256" key="2">
    <source>
        <dbReference type="ARBA" id="ARBA00009220"/>
    </source>
</evidence>
<keyword evidence="7" id="KW-0067">ATP-binding</keyword>
<feature type="compositionally biased region" description="Polar residues" evidence="13">
    <location>
        <begin position="2844"/>
        <end position="2861"/>
    </location>
</feature>
<feature type="region of interest" description="Disordered" evidence="13">
    <location>
        <begin position="2096"/>
        <end position="2250"/>
    </location>
</feature>
<dbReference type="Proteomes" id="UP001591681">
    <property type="component" value="Unassembled WGS sequence"/>
</dbReference>
<evidence type="ECO:0000256" key="3">
    <source>
        <dbReference type="ARBA" id="ARBA00022553"/>
    </source>
</evidence>
<feature type="compositionally biased region" description="Basic and acidic residues" evidence="13">
    <location>
        <begin position="3558"/>
        <end position="3580"/>
    </location>
</feature>
<feature type="compositionally biased region" description="Polar residues" evidence="13">
    <location>
        <begin position="202"/>
        <end position="211"/>
    </location>
</feature>
<feature type="compositionally biased region" description="Polar residues" evidence="13">
    <location>
        <begin position="3289"/>
        <end position="3306"/>
    </location>
</feature>
<evidence type="ECO:0000259" key="15">
    <source>
        <dbReference type="PROSITE" id="PS51194"/>
    </source>
</evidence>
<comment type="caution">
    <text evidence="17">The sequence shown here is derived from an EMBL/GenBank/DDBJ whole genome shotgun (WGS) entry which is preliminary data.</text>
</comment>
<feature type="compositionally biased region" description="Polar residues" evidence="13">
    <location>
        <begin position="125"/>
        <end position="142"/>
    </location>
</feature>
<feature type="compositionally biased region" description="Basic and acidic residues" evidence="13">
    <location>
        <begin position="1271"/>
        <end position="1285"/>
    </location>
</feature>
<feature type="region of interest" description="Disordered" evidence="13">
    <location>
        <begin position="2728"/>
        <end position="4073"/>
    </location>
</feature>
<dbReference type="SUPFAM" id="SSF52540">
    <property type="entry name" value="P-loop containing nucleoside triphosphate hydrolases"/>
    <property type="match status" value="2"/>
</dbReference>
<feature type="compositionally biased region" description="Basic and acidic residues" evidence="13">
    <location>
        <begin position="185"/>
        <end position="200"/>
    </location>
</feature>
<evidence type="ECO:0000256" key="12">
    <source>
        <dbReference type="ARBA" id="ARBA00023242"/>
    </source>
</evidence>
<feature type="compositionally biased region" description="Low complexity" evidence="13">
    <location>
        <begin position="3890"/>
        <end position="3901"/>
    </location>
</feature>
<feature type="compositionally biased region" description="Basic and acidic residues" evidence="13">
    <location>
        <begin position="3250"/>
        <end position="3261"/>
    </location>
</feature>
<feature type="compositionally biased region" description="Polar residues" evidence="13">
    <location>
        <begin position="2873"/>
        <end position="2885"/>
    </location>
</feature>
<feature type="compositionally biased region" description="Basic and acidic residues" evidence="13">
    <location>
        <begin position="3997"/>
        <end position="4029"/>
    </location>
</feature>
<feature type="region of interest" description="Disordered" evidence="13">
    <location>
        <begin position="1"/>
        <end position="49"/>
    </location>
</feature>
<feature type="compositionally biased region" description="Low complexity" evidence="13">
    <location>
        <begin position="2121"/>
        <end position="2131"/>
    </location>
</feature>
<dbReference type="InterPro" id="IPR000330">
    <property type="entry name" value="SNF2_N"/>
</dbReference>
<evidence type="ECO:0000256" key="7">
    <source>
        <dbReference type="ARBA" id="ARBA00022840"/>
    </source>
</evidence>
<dbReference type="CDD" id="cd18003">
    <property type="entry name" value="DEXQc_SRCAP"/>
    <property type="match status" value="1"/>
</dbReference>
<dbReference type="GO" id="GO:0010468">
    <property type="term" value="P:regulation of gene expression"/>
    <property type="evidence" value="ECO:0007669"/>
    <property type="project" value="UniProtKB-ARBA"/>
</dbReference>
<dbReference type="SMART" id="SM00573">
    <property type="entry name" value="HSA"/>
    <property type="match status" value="1"/>
</dbReference>
<feature type="compositionally biased region" description="Polar residues" evidence="13">
    <location>
        <begin position="100"/>
        <end position="111"/>
    </location>
</feature>
<feature type="domain" description="Helicase C-terminal" evidence="15">
    <location>
        <begin position="2423"/>
        <end position="2576"/>
    </location>
</feature>
<dbReference type="CDD" id="cd18793">
    <property type="entry name" value="SF2_C_SNF"/>
    <property type="match status" value="1"/>
</dbReference>
<dbReference type="InterPro" id="IPR027417">
    <property type="entry name" value="P-loop_NTPase"/>
</dbReference>
<feature type="compositionally biased region" description="Basic and acidic residues" evidence="13">
    <location>
        <begin position="262"/>
        <end position="272"/>
    </location>
</feature>
<keyword evidence="4" id="KW-0547">Nucleotide-binding</keyword>
<dbReference type="Gene3D" id="3.40.50.10810">
    <property type="entry name" value="Tandem AAA-ATPase domain"/>
    <property type="match status" value="1"/>
</dbReference>
<sequence length="4073" mass="439317">MNQEPTKGLHILEVESAEEPGPTPQTGAVCSRRGREGASAGEEAVQQRTPPAVAVLGGVPAAAQNVAGPSQHALQPVTAAPLPPLVTTTAPSRQEPDTITEVQPNANTTHALPTEASAFERDAKTVSTGPATASLQATTNHTDSTDRPPQSQAASPAPAQDWNYGCGTSESNQGETDGTGTAVHSDAKERSLSKTTKLEYKQSLSASVTDSGQEKPNEMEPPQVASLGQASQASHLSQPDGLDTRLQGLCESQTLSAVTDGSDDKQTERSELTHAAGDGVRTAETGAVQGDPMVGGFGELSATLRTPTEITQPVLPPGNGKSACYSDADGDETDGYLHRSPSVPSQAQHNSGQAKEEALKGLAYSSAVQKTIAPLVSLPLQTSELSHDPHELKTMTEPTMATHAALSELNQHEMSSEVLVTSKNPNLTTGETNISLAVDVEQVLQNVPLHGGVCQDVSGKGILSNLSAAGESKVLGEGACTETILAVTDAIQAVVTGSADVILNDGLTVSQVQLSLSPDHQQTNNISVANSEACESLEVLNPQLLATSQIDSELLTQQMPSPIPAADTFSEMEVCTNAEGIIETQTTEIHTHVLRDLGQVCFLQTDLVSDLASLPVEILEHEVEEGAWLEVTDNLGDGQVVECSETQLMDVTDEAHCLETQTIEVSECTVVTYPSDAILSHGQLHLPDSLEVPQVCESGLGSSVELLTEDLGTDTPSPHNGVAAMKADPEPSSVSYVESATAALTPTAALIDPPDGQGVEELLAADETEVSPGQRPPGAINPKLLILKRGETPLLKHPPDLLAVVSKKQSPVLTAQAGDPSCASVPASAGAFVECLSPSSPAVVSAAAEPDETHTSISQPDSVPCKLTFTTEEEALPSAHTLDGTPSLSTAQDGTPRRAGLVSRPRQPLMGGWSEVCDAIGSKKEAGGSAAGPKRPTGDEIGQGDRPHSPSLDTAGGGDSSDGEADLSMESHADTSMATPTLAQRKVRQWISGRLTAGSTPSTSPSPSPGPSTAGDWTPTQMDRSSPLRSCHGKFISPHSRGDSGQSDQTHTPRPHKHADMAELAKHEAEIEHRTLALKREGFWSLKRLNRLTEPIRPKVHWDYLCEEMQWLAADFAQERRWKRGVARKVVRMVMRYHEEIRQKEERAKREEQAKLRRVASSIAKEVRAFWSNVEKVVQYKQQSRLEEKRKKALDLQLDFIVGQTERYSDLLSQSLAATPAANTETPASPPPKRSTQQAGDEDDQDFEPPGEEEDDEETIEVEEQQEGNDAETRRREIELLREEGMLPLDQLLNTISLPPPHASEEEGSDSSSSAEDAEEDEEFTANEEDAEDEEETIEAQEALEGDANHEEELGDLAKEGEMSVAELLEKYKGAYTSDFEEPSGSASLVTSEEEATTEEEEEEEEESDGDDSETNSSSDSSEAVNSDDDVIEDEEDEVAEDDEDDGEEGMEALLREGDHSPPLPTSPRPKKEISHIAATAESLQPKGYTLATTKVKTPIPFLLHGTLREYQHIGLDWLVTMYEKKLNGILADEMGLGKTIQTIALLAHLACEKGNWGPHLIIVPTSVMLNWEMELKRWCPGFKILTYYGSQKERKLKRQGWTKPNAFHVCITSYKLVLQDHQAFRRKSWRYLILDEAQNIKNFKSQRWQSLLNFNSHRRLLLTGTPLQNSLMELWSLMHFLMPHVFQSHREFKEWFSNPLTGMIEGSQEYNEGLVKRLHKVLRPFLLRRVKVDVEKQMPKKYEHVVRCRLSKRQRFLYDDFMAQASTRETLASGHFMSVINILMQLRKVCNHPNLFDPRPIHSPFITKPIIFTTASVAQQALETSPFERCDLSMFDLVGLEGRVSRYQADIFLPRRKVTTPLIQEIMDSPELPPRPKPVRMKVNRMFQPMPKTDGRTSATPTNPRPMCSVAPVMQPPRSALVTEVPPTPAPLPVQPPAQVCAVMPVSTPHTTAVASASVPVPVNPTPAAPAIRPTAPHPVLSVRPPTPLAPPVVTAPSSVVTQRVLLSPDMQARLPSGEVVSIAQLASLAGRPVPTGQGSKPVTFQLQGNKLTLSGTQLHQVPVPQPRPLQAVPSSMVTGSGIVKIVVRQAGGKETGPVPALAVPPSPRVAPPVTLSLHPHPATTASAPPARAPAPQQPQTPPQRPPVAPPTHYAAPPRTPTSAPAGAQPPRPVLRVLQGPPSAAAVTAAEPVRVNATPTPAPREDNSSDVVTVQADTPASKPSAQPGGFSFQRPRTQPPPPPRSPFHMSWLEDRRKAQRDARLARIIRANDIHCDAKPVYGREVLDLLTFLPGYAPKPASPALGEWSRSGHTSCLVARSQQSEDLWAQTEALRSAIQNTEERLAGLSEVIDRFTFVIPPVEAPPITMHSCHPPPSLVHGHALFRTMLTNQVAPLLRPLHRIQCNMRTHFPDLRLIQYDCGKLQTMHLLLRRLKAGGHRVLIFTQMTRMLDVLEQFLNYHGHIYLRLDGSTRVEQRQALMERFNADRRIFCFILSTRSGGVGVNLTGADTVVFYDSDWNPTMDAQAQDRCHRIGQTRDVHIYRLISERTVEENILKKANQKRMLGDMAIEGGNFTTAFFKQQTIKELFDVSEGEKKEAEVVPPPAAEEEEESVNKQQTTILEQALCRAEDEEDIVAASQAKAEQVAELAEFNESIPLDDGAEGRDQEEEELSKAEQEIAALVEQLTPIERYAMNFLEASLEDICKEELKQAEEQVEAARKGLDQAKEEGLKLHQSSDNEEDDYSPMPHTPEESSQPTPTRRTRKHKEKGAPSTRVSGRLRGTPAKIDDDSALSPASTSAEHDRGNASSSALTPQSLPPRQVPDRRGVLRGRATTKEAVAPTTPARTETLKTQAQSSGVSTRHTDSAGPASPLRQTPSSSKCTATPSPLRHSLSPSSVPSAAGSPAAGRSHAEHVPPPGQEHAEEQRGDPQSSTSASQVDQTTMPAGRERGVSVSSGSICSPEHQSDLDSRDLDQQSHHSLTLSPSMASRSPRKRQSADGEVLRGLPEDSPSAKVLRKLPGRLVTVVEEKEQHRRRRRRRGSGGAGQTEGSSEEAEHTESERDTGPSSPEKTSQTCRDKDTPKSPSVSSPPPQPQQEKEQVSPTSLGSPGKGYHPYSPTHHSPDMPVLRNLPVRRRLETESRMAAQLGEQLGGVGRGRGLDRRKSLSPNPPRKPDSSPSKESTVSSATANTDTPAPVKRRPGRPPKRPVSQVSPPPAKPVTADKPVTSDKPVAAEKDDLLSPKRKRGRPRKDSTIKPDAIRAADPSTPPSPANPSNPPPPCSPQSTQCGQNSPRSPLATLQETPSESVPAHTPLPSLPAKAADTNSLLKPDSETNNTPVVSPTPTSQSLTNETATATLAQPKPSGSQTNTTPAPVPPQPTVSQSPCTTTPLPSAQPTTTSDPKTTSTPAVLAEPKPSSTLIQSSPASSSTLQLKTNETLETSTDEGPQTSQSNIQKTVTSPLQDPPPVLSDSETKPAPESKHLQVDTTPEPKSPVQVKSPPSEIPTSALCSPTSTPAEPEPPPASEPSQQHASPQPTPQALGKQDELQQTTEVLIQEKTSEMEEAAKTDIKEVQEEKPEREMEEPSLAPQSKRRRVEDLPEDQESESAAPEVKTGISLPNEATSNQSGEDSKRDETDGANFSKKRAISRQSSQESVRSSSPSSVSSGGTRSSKRTGEIQSAKRKRGESKTGGKQEGNEEKKPKIQKRRSNSPSSSSSSDSEDSSRAGKRLTRSERKKQEKDNQSESDEKKTGSRSGRRSKKEDAVSNATGGESGSETSTRVTRKTSGPPSTPKSGNTTPVPSTPPPQPEVLGKRCSALNAAAKLLAMRGRAGDTPRPSNKAKAGGQQESPSSTETTAKLKAKGAQVSPQTNSSGGRGGSGRQTPTNTPLTSPDTSRSASRSTRQRPGSLLPPLDAENKRAKSDKKKNEEKKEDGEEDNRESRSSRGHSACSSISSDRGAGSSRSRSSSNSSQRTPSLSSQSTGPQRPRSRATSSGSDTERGKQSHSRSGETRGRRSHRETRSQTQDKAELSGGSAEGTPDRVLRSVAALAAVQARSPACNTRSSATQQRPSKT</sequence>
<feature type="compositionally biased region" description="Basic residues" evidence="13">
    <location>
        <begin position="3197"/>
        <end position="3206"/>
    </location>
</feature>
<feature type="region of interest" description="Disordered" evidence="13">
    <location>
        <begin position="1890"/>
        <end position="1913"/>
    </location>
</feature>
<feature type="compositionally biased region" description="Basic and acidic residues" evidence="13">
    <location>
        <begin position="2728"/>
        <end position="2737"/>
    </location>
</feature>
<dbReference type="SMART" id="SM00384">
    <property type="entry name" value="AT_hook"/>
    <property type="match status" value="2"/>
</dbReference>
<feature type="region of interest" description="Disordered" evidence="13">
    <location>
        <begin position="876"/>
        <end position="967"/>
    </location>
</feature>
<feature type="compositionally biased region" description="Polar residues" evidence="13">
    <location>
        <begin position="166"/>
        <end position="179"/>
    </location>
</feature>